<dbReference type="PANTHER" id="PTHR11851:SF224">
    <property type="entry name" value="PROCESSING PROTEASE"/>
    <property type="match status" value="1"/>
</dbReference>
<dbReference type="GO" id="GO:0046872">
    <property type="term" value="F:metal ion binding"/>
    <property type="evidence" value="ECO:0007669"/>
    <property type="project" value="InterPro"/>
</dbReference>
<dbReference type="EMBL" id="MFSS01000091">
    <property type="protein sequence ID" value="OGI42376.1"/>
    <property type="molecule type" value="Genomic_DNA"/>
</dbReference>
<dbReference type="InterPro" id="IPR050361">
    <property type="entry name" value="MPP/UQCRC_Complex"/>
</dbReference>
<dbReference type="InterPro" id="IPR011765">
    <property type="entry name" value="Pept_M16_N"/>
</dbReference>
<dbReference type="Pfam" id="PF00675">
    <property type="entry name" value="Peptidase_M16"/>
    <property type="match status" value="1"/>
</dbReference>
<protein>
    <submittedName>
        <fullName evidence="5">Zinc protease</fullName>
    </submittedName>
</protein>
<evidence type="ECO:0000259" key="4">
    <source>
        <dbReference type="Pfam" id="PF05193"/>
    </source>
</evidence>
<sequence length="438" mass="47767">MPINTHAARLAGLALLLLSAAAQAVPPLQQWTLANGARVYFVETRELPIVQLRVLFDAGAAREPPGKEGLARLTARMLREGAGRYDANQIAETLEGLGAELGNDASGEMAELSLRSLAERKLRAPAVEILRQMLLAPTLPEDGFQRERTRSLVALQKALQSPGEVAARAFYQGLYGAHPYARHPNGTEAGLKAIAHDDLVEFYRSYYVGANAVLALVGDLSADQARALAQRLLGDLPAGSAPPPLPPVPDRTRAERRTVKHPSSQTHILIGQPGMTRTDPDYFPLLVGNHILGGGGLVSRLSDEVREKRGLSYSVHSYFAPLRERGPFLMGLQTENARRDEAEAVMRRTLTEYVAEGPTERELAAAKKNLSGGFPLRIDSNRKLADYAATIGFYNLPLGYLDEFIPRVEAVTAEQVRDALRRRLRADTMFTVVVGGDK</sequence>
<feature type="chain" id="PRO_5009526642" evidence="2">
    <location>
        <begin position="25"/>
        <end position="438"/>
    </location>
</feature>
<keyword evidence="2" id="KW-0732">Signal</keyword>
<feature type="signal peptide" evidence="2">
    <location>
        <begin position="1"/>
        <end position="24"/>
    </location>
</feature>
<evidence type="ECO:0000313" key="6">
    <source>
        <dbReference type="Proteomes" id="UP000177925"/>
    </source>
</evidence>
<feature type="compositionally biased region" description="Pro residues" evidence="1">
    <location>
        <begin position="240"/>
        <end position="249"/>
    </location>
</feature>
<proteinExistence type="predicted"/>
<feature type="region of interest" description="Disordered" evidence="1">
    <location>
        <begin position="236"/>
        <end position="265"/>
    </location>
</feature>
<name>A0A1F6TBC2_9PROT</name>
<dbReference type="AlphaFoldDB" id="A0A1F6TBC2"/>
<dbReference type="GO" id="GO:0006508">
    <property type="term" value="P:proteolysis"/>
    <property type="evidence" value="ECO:0007669"/>
    <property type="project" value="UniProtKB-KW"/>
</dbReference>
<dbReference type="GO" id="GO:0008233">
    <property type="term" value="F:peptidase activity"/>
    <property type="evidence" value="ECO:0007669"/>
    <property type="project" value="UniProtKB-KW"/>
</dbReference>
<dbReference type="SUPFAM" id="SSF63411">
    <property type="entry name" value="LuxS/MPP-like metallohydrolase"/>
    <property type="match status" value="2"/>
</dbReference>
<dbReference type="InterPro" id="IPR011249">
    <property type="entry name" value="Metalloenz_LuxS/M16"/>
</dbReference>
<accession>A0A1F6TBC2</accession>
<dbReference type="Pfam" id="PF05193">
    <property type="entry name" value="Peptidase_M16_C"/>
    <property type="match status" value="1"/>
</dbReference>
<evidence type="ECO:0000259" key="3">
    <source>
        <dbReference type="Pfam" id="PF00675"/>
    </source>
</evidence>
<evidence type="ECO:0000256" key="2">
    <source>
        <dbReference type="SAM" id="SignalP"/>
    </source>
</evidence>
<evidence type="ECO:0000256" key="1">
    <source>
        <dbReference type="SAM" id="MobiDB-lite"/>
    </source>
</evidence>
<dbReference type="Proteomes" id="UP000177925">
    <property type="component" value="Unassembled WGS sequence"/>
</dbReference>
<keyword evidence="5" id="KW-0645">Protease</keyword>
<comment type="caution">
    <text evidence="5">The sequence shown here is derived from an EMBL/GenBank/DDBJ whole genome shotgun (WGS) entry which is preliminary data.</text>
</comment>
<gene>
    <name evidence="5" type="ORF">A2150_04605</name>
</gene>
<reference evidence="5 6" key="1">
    <citation type="journal article" date="2016" name="Nat. Commun.">
        <title>Thousands of microbial genomes shed light on interconnected biogeochemical processes in an aquifer system.</title>
        <authorList>
            <person name="Anantharaman K."/>
            <person name="Brown C.T."/>
            <person name="Hug L.A."/>
            <person name="Sharon I."/>
            <person name="Castelle C.J."/>
            <person name="Probst A.J."/>
            <person name="Thomas B.C."/>
            <person name="Singh A."/>
            <person name="Wilkins M.J."/>
            <person name="Karaoz U."/>
            <person name="Brodie E.L."/>
            <person name="Williams K.H."/>
            <person name="Hubbard S.S."/>
            <person name="Banfield J.F."/>
        </authorList>
    </citation>
    <scope>NUCLEOTIDE SEQUENCE [LARGE SCALE GENOMIC DNA]</scope>
</reference>
<feature type="domain" description="Peptidase M16 N-terminal" evidence="3">
    <location>
        <begin position="46"/>
        <end position="183"/>
    </location>
</feature>
<dbReference type="Gene3D" id="3.30.830.10">
    <property type="entry name" value="Metalloenzyme, LuxS/M16 peptidase-like"/>
    <property type="match status" value="2"/>
</dbReference>
<evidence type="ECO:0000313" key="5">
    <source>
        <dbReference type="EMBL" id="OGI42376.1"/>
    </source>
</evidence>
<dbReference type="PANTHER" id="PTHR11851">
    <property type="entry name" value="METALLOPROTEASE"/>
    <property type="match status" value="1"/>
</dbReference>
<dbReference type="STRING" id="1817758.A2150_04605"/>
<organism evidence="5 6">
    <name type="scientific">Candidatus Muproteobacteria bacterium RBG_16_64_11</name>
    <dbReference type="NCBI Taxonomy" id="1817758"/>
    <lineage>
        <taxon>Bacteria</taxon>
        <taxon>Pseudomonadati</taxon>
        <taxon>Pseudomonadota</taxon>
        <taxon>Candidatus Muproteobacteria</taxon>
    </lineage>
</organism>
<keyword evidence="5" id="KW-0378">Hydrolase</keyword>
<dbReference type="InterPro" id="IPR007863">
    <property type="entry name" value="Peptidase_M16_C"/>
</dbReference>
<feature type="domain" description="Peptidase M16 C-terminal" evidence="4">
    <location>
        <begin position="194"/>
        <end position="370"/>
    </location>
</feature>